<dbReference type="EMBL" id="JAFNEN010002609">
    <property type="protein sequence ID" value="KAG8172544.1"/>
    <property type="molecule type" value="Genomic_DNA"/>
</dbReference>
<gene>
    <name evidence="1" type="ORF">JTE90_026968</name>
</gene>
<proteinExistence type="predicted"/>
<reference evidence="1 2" key="1">
    <citation type="journal article" date="2022" name="Nat. Ecol. Evol.">
        <title>A masculinizing supergene underlies an exaggerated male reproductive morph in a spider.</title>
        <authorList>
            <person name="Hendrickx F."/>
            <person name="De Corte Z."/>
            <person name="Sonet G."/>
            <person name="Van Belleghem S.M."/>
            <person name="Kostlbacher S."/>
            <person name="Vangestel C."/>
        </authorList>
    </citation>
    <scope>NUCLEOTIDE SEQUENCE [LARGE SCALE GENOMIC DNA]</scope>
    <source>
        <strain evidence="1">W744_W776</strain>
    </source>
</reference>
<evidence type="ECO:0000313" key="1">
    <source>
        <dbReference type="EMBL" id="KAG8172544.1"/>
    </source>
</evidence>
<accession>A0AAV6TLU9</accession>
<dbReference type="Proteomes" id="UP000827092">
    <property type="component" value="Unassembled WGS sequence"/>
</dbReference>
<sequence>MKPSEKRNALTSSRSEMEIDAQETLHVYERSSVESDHDYCDLPNSQNLGELSQNIVNYIAGYVVKMAERELACEECIAALQGDPSIDRAIA</sequence>
<comment type="caution">
    <text evidence="1">The sequence shown here is derived from an EMBL/GenBank/DDBJ whole genome shotgun (WGS) entry which is preliminary data.</text>
</comment>
<evidence type="ECO:0000313" key="2">
    <source>
        <dbReference type="Proteomes" id="UP000827092"/>
    </source>
</evidence>
<protein>
    <submittedName>
        <fullName evidence="1">Uncharacterized protein</fullName>
    </submittedName>
</protein>
<name>A0AAV6TLU9_9ARAC</name>
<keyword evidence="2" id="KW-1185">Reference proteome</keyword>
<dbReference type="AlphaFoldDB" id="A0AAV6TLU9"/>
<organism evidence="1 2">
    <name type="scientific">Oedothorax gibbosus</name>
    <dbReference type="NCBI Taxonomy" id="931172"/>
    <lineage>
        <taxon>Eukaryota</taxon>
        <taxon>Metazoa</taxon>
        <taxon>Ecdysozoa</taxon>
        <taxon>Arthropoda</taxon>
        <taxon>Chelicerata</taxon>
        <taxon>Arachnida</taxon>
        <taxon>Araneae</taxon>
        <taxon>Araneomorphae</taxon>
        <taxon>Entelegynae</taxon>
        <taxon>Araneoidea</taxon>
        <taxon>Linyphiidae</taxon>
        <taxon>Erigoninae</taxon>
        <taxon>Oedothorax</taxon>
    </lineage>
</organism>